<dbReference type="Proteomes" id="UP000054266">
    <property type="component" value="Unassembled WGS sequence"/>
</dbReference>
<evidence type="ECO:0000256" key="1">
    <source>
        <dbReference type="ARBA" id="ARBA00007447"/>
    </source>
</evidence>
<evidence type="ECO:0000256" key="6">
    <source>
        <dbReference type="SAM" id="SignalP"/>
    </source>
</evidence>
<feature type="domain" description="Peptidase A1" evidence="7">
    <location>
        <begin position="75"/>
        <end position="432"/>
    </location>
</feature>
<dbReference type="GO" id="GO:0000324">
    <property type="term" value="C:fungal-type vacuole"/>
    <property type="evidence" value="ECO:0007669"/>
    <property type="project" value="TreeGrafter"/>
</dbReference>
<sequence length="439" mass="46415">MRTSTIYTIALCLSSYAAAAPKPAPSPDEANPISSNTFGLTRNRGRSVTRPRRLRKRGSKESITTVPLEPVRLGQELTVEIGFGNAYRKAILDTGSSDTWLVMTDFQCVNRTSGQNISEEGCAFGPTVDLSSKFHQSPNEHLNISYGTGEYLFGVTGNSSFTIGNITIPEAQVSLVNRAGWVGDGITSGILGLAFPALTNIFQGTTGSQDNMTNRVPTVGVLTNMIANGLIAPLFSLAVSRDSSKTTSAGLVQLGGILHGTIPSVNSSSSSSFASVRLQKTNELQTSPDPVLEFYTIGLDSITLSANTTLKSPGQYIVDSGTALNLITIDAADAINHAYDPPATIHFPDGNYIVNCTATPPKVALDIGGQQFEINAKDMVVPDDGLPEGVCLAGFQAGGDGSEEQGLLTLGDVFLRNVLAVFDIGAETIEFASRVYYES</sequence>
<evidence type="ECO:0000313" key="8">
    <source>
        <dbReference type="EMBL" id="KIW73950.1"/>
    </source>
</evidence>
<dbReference type="CDD" id="cd05471">
    <property type="entry name" value="pepsin_like"/>
    <property type="match status" value="1"/>
</dbReference>
<proteinExistence type="inferred from homology"/>
<dbReference type="STRING" id="5601.A0A0D2G598"/>
<gene>
    <name evidence="8" type="ORF">PV04_02025</name>
</gene>
<accession>A0A0D2G598</accession>
<dbReference type="Pfam" id="PF00026">
    <property type="entry name" value="Asp"/>
    <property type="match status" value="1"/>
</dbReference>
<keyword evidence="9" id="KW-1185">Reference proteome</keyword>
<evidence type="ECO:0000256" key="2">
    <source>
        <dbReference type="ARBA" id="ARBA00022750"/>
    </source>
</evidence>
<dbReference type="GO" id="GO:0006508">
    <property type="term" value="P:proteolysis"/>
    <property type="evidence" value="ECO:0007669"/>
    <property type="project" value="UniProtKB-KW"/>
</dbReference>
<comment type="similarity">
    <text evidence="1 4">Belongs to the peptidase A1 family.</text>
</comment>
<dbReference type="Gene3D" id="2.40.70.10">
    <property type="entry name" value="Acid Proteases"/>
    <property type="match status" value="2"/>
</dbReference>
<evidence type="ECO:0000256" key="4">
    <source>
        <dbReference type="RuleBase" id="RU000454"/>
    </source>
</evidence>
<dbReference type="PRINTS" id="PR00792">
    <property type="entry name" value="PEPSIN"/>
</dbReference>
<feature type="active site" evidence="3">
    <location>
        <position position="319"/>
    </location>
</feature>
<evidence type="ECO:0000256" key="5">
    <source>
        <dbReference type="SAM" id="MobiDB-lite"/>
    </source>
</evidence>
<dbReference type="HOGENOM" id="CLU_035052_1_0_1"/>
<dbReference type="InterPro" id="IPR034164">
    <property type="entry name" value="Pepsin-like_dom"/>
</dbReference>
<dbReference type="InterPro" id="IPR033121">
    <property type="entry name" value="PEPTIDASE_A1"/>
</dbReference>
<dbReference type="PROSITE" id="PS51767">
    <property type="entry name" value="PEPTIDASE_A1"/>
    <property type="match status" value="1"/>
</dbReference>
<organism evidence="8 9">
    <name type="scientific">Phialophora macrospora</name>
    <dbReference type="NCBI Taxonomy" id="1851006"/>
    <lineage>
        <taxon>Eukaryota</taxon>
        <taxon>Fungi</taxon>
        <taxon>Dikarya</taxon>
        <taxon>Ascomycota</taxon>
        <taxon>Pezizomycotina</taxon>
        <taxon>Eurotiomycetes</taxon>
        <taxon>Chaetothyriomycetidae</taxon>
        <taxon>Chaetothyriales</taxon>
        <taxon>Herpotrichiellaceae</taxon>
        <taxon>Phialophora</taxon>
    </lineage>
</organism>
<dbReference type="InterPro" id="IPR001969">
    <property type="entry name" value="Aspartic_peptidase_AS"/>
</dbReference>
<feature type="chain" id="PRO_5002242373" description="Peptidase A1 domain-containing protein" evidence="6">
    <location>
        <begin position="20"/>
        <end position="439"/>
    </location>
</feature>
<feature type="region of interest" description="Disordered" evidence="5">
    <location>
        <begin position="21"/>
        <end position="62"/>
    </location>
</feature>
<evidence type="ECO:0000259" key="7">
    <source>
        <dbReference type="PROSITE" id="PS51767"/>
    </source>
</evidence>
<keyword evidence="4" id="KW-0378">Hydrolase</keyword>
<feature type="active site" evidence="3">
    <location>
        <position position="93"/>
    </location>
</feature>
<name>A0A0D2G598_9EURO</name>
<feature type="signal peptide" evidence="6">
    <location>
        <begin position="1"/>
        <end position="19"/>
    </location>
</feature>
<reference evidence="8 9" key="1">
    <citation type="submission" date="2015-01" db="EMBL/GenBank/DDBJ databases">
        <title>The Genome Sequence of Capronia semiimmersa CBS27337.</title>
        <authorList>
            <consortium name="The Broad Institute Genomics Platform"/>
            <person name="Cuomo C."/>
            <person name="de Hoog S."/>
            <person name="Gorbushina A."/>
            <person name="Stielow B."/>
            <person name="Teixiera M."/>
            <person name="Abouelleil A."/>
            <person name="Chapman S.B."/>
            <person name="Priest M."/>
            <person name="Young S.K."/>
            <person name="Wortman J."/>
            <person name="Nusbaum C."/>
            <person name="Birren B."/>
        </authorList>
    </citation>
    <scope>NUCLEOTIDE SEQUENCE [LARGE SCALE GENOMIC DNA]</scope>
    <source>
        <strain evidence="8 9">CBS 27337</strain>
    </source>
</reference>
<dbReference type="InterPro" id="IPR001461">
    <property type="entry name" value="Aspartic_peptidase_A1"/>
</dbReference>
<dbReference type="EMBL" id="KN846956">
    <property type="protein sequence ID" value="KIW73950.1"/>
    <property type="molecule type" value="Genomic_DNA"/>
</dbReference>
<dbReference type="PANTHER" id="PTHR47966:SF47">
    <property type="entry name" value="ENDOPEPTIDASE, PUTATIVE (AFU_ORTHOLOGUE AFUA_3G01220)-RELATED"/>
    <property type="match status" value="1"/>
</dbReference>
<keyword evidence="6" id="KW-0732">Signal</keyword>
<keyword evidence="2 4" id="KW-0064">Aspartyl protease</keyword>
<evidence type="ECO:0000256" key="3">
    <source>
        <dbReference type="PIRSR" id="PIRSR601461-1"/>
    </source>
</evidence>
<keyword evidence="4" id="KW-0645">Protease</keyword>
<dbReference type="PROSITE" id="PS00141">
    <property type="entry name" value="ASP_PROTEASE"/>
    <property type="match status" value="1"/>
</dbReference>
<dbReference type="InterPro" id="IPR021109">
    <property type="entry name" value="Peptidase_aspartic_dom_sf"/>
</dbReference>
<dbReference type="PANTHER" id="PTHR47966">
    <property type="entry name" value="BETA-SITE APP-CLEAVING ENZYME, ISOFORM A-RELATED"/>
    <property type="match status" value="1"/>
</dbReference>
<feature type="compositionally biased region" description="Basic residues" evidence="5">
    <location>
        <begin position="43"/>
        <end position="58"/>
    </location>
</feature>
<dbReference type="AlphaFoldDB" id="A0A0D2G598"/>
<protein>
    <recommendedName>
        <fullName evidence="7">Peptidase A1 domain-containing protein</fullName>
    </recommendedName>
</protein>
<dbReference type="SUPFAM" id="SSF50630">
    <property type="entry name" value="Acid proteases"/>
    <property type="match status" value="1"/>
</dbReference>
<dbReference type="GO" id="GO:0004190">
    <property type="term" value="F:aspartic-type endopeptidase activity"/>
    <property type="evidence" value="ECO:0007669"/>
    <property type="project" value="UniProtKB-KW"/>
</dbReference>
<evidence type="ECO:0000313" key="9">
    <source>
        <dbReference type="Proteomes" id="UP000054266"/>
    </source>
</evidence>